<keyword evidence="2" id="KW-1185">Reference proteome</keyword>
<sequence>MLRLDRKNEDARNAIPGLLLQFDRDQDAYDFIVWFQRGWKKHGYTYDWLYDDLDKPMLDLHGADPSAEEALELWSRLDDQEIAKLSLERASCAMLIMVRLSLGLAVAVDNQKEFKTKTVVETMKYAHRSFPVGLLELHPEWVEQINDPAFTKTKNGLMGRAAGIALLLADAIKKHNRLYYDMLGKPFMRGGYRDPHEDFDFVTMDDGSQVSLPEARLAFDYTFAAWDRTPGALEHIMSSARENLGL</sequence>
<accession>A0AAJ0F954</accession>
<dbReference type="Proteomes" id="UP001239445">
    <property type="component" value="Unassembled WGS sequence"/>
</dbReference>
<proteinExistence type="predicted"/>
<reference evidence="1" key="1">
    <citation type="submission" date="2023-06" db="EMBL/GenBank/DDBJ databases">
        <title>Genome-scale phylogeny and comparative genomics of the fungal order Sordariales.</title>
        <authorList>
            <consortium name="Lawrence Berkeley National Laboratory"/>
            <person name="Hensen N."/>
            <person name="Bonometti L."/>
            <person name="Westerberg I."/>
            <person name="Brannstrom I.O."/>
            <person name="Guillou S."/>
            <person name="Cros-Aarteil S."/>
            <person name="Calhoun S."/>
            <person name="Haridas S."/>
            <person name="Kuo A."/>
            <person name="Mondo S."/>
            <person name="Pangilinan J."/>
            <person name="Riley R."/>
            <person name="Labutti K."/>
            <person name="Andreopoulos B."/>
            <person name="Lipzen A."/>
            <person name="Chen C."/>
            <person name="Yanf M."/>
            <person name="Daum C."/>
            <person name="Ng V."/>
            <person name="Clum A."/>
            <person name="Steindorff A."/>
            <person name="Ohm R."/>
            <person name="Martin F."/>
            <person name="Silar P."/>
            <person name="Natvig D."/>
            <person name="Lalanne C."/>
            <person name="Gautier V."/>
            <person name="Ament-Velasquez S.L."/>
            <person name="Kruys A."/>
            <person name="Hutchinson M.I."/>
            <person name="Powell A.J."/>
            <person name="Barry K."/>
            <person name="Miller A.N."/>
            <person name="Grigoriev I.V."/>
            <person name="Debuchy R."/>
            <person name="Gladieux P."/>
            <person name="Thoren M.H."/>
            <person name="Johannesson H."/>
        </authorList>
    </citation>
    <scope>NUCLEOTIDE SEQUENCE</scope>
    <source>
        <strain evidence="1">PSN4</strain>
    </source>
</reference>
<evidence type="ECO:0000313" key="1">
    <source>
        <dbReference type="EMBL" id="KAK1752789.1"/>
    </source>
</evidence>
<evidence type="ECO:0000313" key="2">
    <source>
        <dbReference type="Proteomes" id="UP001239445"/>
    </source>
</evidence>
<organism evidence="1 2">
    <name type="scientific">Echria macrotheca</name>
    <dbReference type="NCBI Taxonomy" id="438768"/>
    <lineage>
        <taxon>Eukaryota</taxon>
        <taxon>Fungi</taxon>
        <taxon>Dikarya</taxon>
        <taxon>Ascomycota</taxon>
        <taxon>Pezizomycotina</taxon>
        <taxon>Sordariomycetes</taxon>
        <taxon>Sordariomycetidae</taxon>
        <taxon>Sordariales</taxon>
        <taxon>Schizotheciaceae</taxon>
        <taxon>Echria</taxon>
    </lineage>
</organism>
<gene>
    <name evidence="1" type="ORF">QBC47DRAFT_389272</name>
</gene>
<protein>
    <submittedName>
        <fullName evidence="1">Uncharacterized protein</fullName>
    </submittedName>
</protein>
<dbReference type="AlphaFoldDB" id="A0AAJ0F954"/>
<comment type="caution">
    <text evidence="1">The sequence shown here is derived from an EMBL/GenBank/DDBJ whole genome shotgun (WGS) entry which is preliminary data.</text>
</comment>
<name>A0AAJ0F954_9PEZI</name>
<dbReference type="EMBL" id="MU839839">
    <property type="protein sequence ID" value="KAK1752789.1"/>
    <property type="molecule type" value="Genomic_DNA"/>
</dbReference>